<gene>
    <name evidence="5" type="ORF">JG688_00008845</name>
</gene>
<evidence type="ECO:0000256" key="2">
    <source>
        <dbReference type="ARBA" id="ARBA00022801"/>
    </source>
</evidence>
<dbReference type="PANTHER" id="PTHR14189">
    <property type="entry name" value="PROTEIN PHOSPHATASE METHYLESTERASE-1 RELATED"/>
    <property type="match status" value="1"/>
</dbReference>
<keyword evidence="6" id="KW-1185">Reference proteome</keyword>
<sequence length="756" mass="85954">MEDASDNYDDVWAKYFDSKEDLELHNGDVSWLTMHYVVSRWDGPRSQGPHVVLLHGGGYTSMTWCLVTAMLKKTCTLHAFDLRGHGQTHTAQDDDLSIDTLVQDTLHVLDHVIPPMAPKTDGAADPENPQTIIVGHSLGGALAVRVAATGKVPSLVGVMVIDVVEGTAMASLKHMGAILERRPSLFRSYKDAIHWALHSGTVHNQEAVEVSIPSQLKQLEDGSLVWKTDLASSAKYWHDWFIGLSKQFLSLKEAKVLVLAGSDRLDTELMRGQMMGKFEMRLMYSSGHAIQEDCPHEVANAITEFNLTWDEVLVEDGIVSCLKCEKIIHTSGKTHVERVRYHFDKKCSKRLKTPLITSVFRPAMTPAKVCEFHKLFAMWFYSTEMAFNKAAHHTLAAALRLLTLSDIVPTRQQLAGDLLNVWYDDFRSKMMLKIANRRCTVVTDTWTDINGKAVINYVLVFEDMTVFFESVYSGSDSHDAPYLASDIERVMAKLLFVMVAAVVTDNTATNQLVRSKLQQKHPKIFFHGCISHALHLTVKDLVQRLPWLRKLEENCRKLVRFFKKNQQRWYELKRLQHTEGKPTLILPADTRWGTIERYFASVHQSEKILHAFVTLRNFLRGRNKEQKAKRRHAYDTVVAKDFVKQLEKALTILSVLSAFQKASEKNTKPPSDVYRMFLELTEQYNALSIPISDHGKIGQILKERFDVIYGDAHGVAYLLDSRYLGQNMDDSTREQVQSFITQWHGSNQEEAVLLEL</sequence>
<comment type="caution">
    <text evidence="5">The sequence shown here is derived from an EMBL/GenBank/DDBJ whole genome shotgun (WGS) entry which is preliminary data.</text>
</comment>
<organism evidence="5 6">
    <name type="scientific">Phytophthora aleatoria</name>
    <dbReference type="NCBI Taxonomy" id="2496075"/>
    <lineage>
        <taxon>Eukaryota</taxon>
        <taxon>Sar</taxon>
        <taxon>Stramenopiles</taxon>
        <taxon>Oomycota</taxon>
        <taxon>Peronosporomycetes</taxon>
        <taxon>Peronosporales</taxon>
        <taxon>Peronosporaceae</taxon>
        <taxon>Phytophthora</taxon>
    </lineage>
</organism>
<evidence type="ECO:0000313" key="5">
    <source>
        <dbReference type="EMBL" id="KAG6961940.1"/>
    </source>
</evidence>
<protein>
    <recommendedName>
        <fullName evidence="7">Protein phosphatase methylesterase-1</fullName>
    </recommendedName>
</protein>
<feature type="domain" description="AB hydrolase-1" evidence="4">
    <location>
        <begin position="51"/>
        <end position="301"/>
    </location>
</feature>
<name>A0A8J5IHG5_9STRA</name>
<evidence type="ECO:0008006" key="7">
    <source>
        <dbReference type="Google" id="ProtNLM"/>
    </source>
</evidence>
<dbReference type="AlphaFoldDB" id="A0A8J5IHG5"/>
<keyword evidence="2" id="KW-0378">Hydrolase</keyword>
<dbReference type="GO" id="GO:0051723">
    <property type="term" value="F:protein methylesterase activity"/>
    <property type="evidence" value="ECO:0007669"/>
    <property type="project" value="InterPro"/>
</dbReference>
<dbReference type="Proteomes" id="UP000709295">
    <property type="component" value="Unassembled WGS sequence"/>
</dbReference>
<dbReference type="Pfam" id="PF04937">
    <property type="entry name" value="DUF659"/>
    <property type="match status" value="1"/>
</dbReference>
<feature type="non-terminal residue" evidence="5">
    <location>
        <position position="756"/>
    </location>
</feature>
<accession>A0A8J5IHG5</accession>
<keyword evidence="1" id="KW-0719">Serine esterase</keyword>
<proteinExistence type="predicted"/>
<evidence type="ECO:0000313" key="6">
    <source>
        <dbReference type="Proteomes" id="UP000709295"/>
    </source>
</evidence>
<dbReference type="InterPro" id="IPR016812">
    <property type="entry name" value="PPase_methylesterase_euk"/>
</dbReference>
<evidence type="ECO:0000256" key="1">
    <source>
        <dbReference type="ARBA" id="ARBA00022487"/>
    </source>
</evidence>
<evidence type="ECO:0000259" key="3">
    <source>
        <dbReference type="Pfam" id="PF04937"/>
    </source>
</evidence>
<dbReference type="PANTHER" id="PTHR14189:SF0">
    <property type="entry name" value="PROTEIN PHOSPHATASE METHYLESTERASE 1"/>
    <property type="match status" value="1"/>
</dbReference>
<dbReference type="EMBL" id="JAENGY010000485">
    <property type="protein sequence ID" value="KAG6961940.1"/>
    <property type="molecule type" value="Genomic_DNA"/>
</dbReference>
<dbReference type="InterPro" id="IPR000073">
    <property type="entry name" value="AB_hydrolase_1"/>
</dbReference>
<evidence type="ECO:0000259" key="4">
    <source>
        <dbReference type="Pfam" id="PF12697"/>
    </source>
</evidence>
<dbReference type="InterPro" id="IPR007021">
    <property type="entry name" value="DUF659"/>
</dbReference>
<feature type="domain" description="DUF659" evidence="3">
    <location>
        <begin position="409"/>
        <end position="556"/>
    </location>
</feature>
<dbReference type="Pfam" id="PF12697">
    <property type="entry name" value="Abhydrolase_6"/>
    <property type="match status" value="1"/>
</dbReference>
<reference evidence="5" key="1">
    <citation type="submission" date="2021-01" db="EMBL/GenBank/DDBJ databases">
        <title>Phytophthora aleatoria, a newly-described species from Pinus radiata is distinct from Phytophthora cactorum isolates based on comparative genomics.</title>
        <authorList>
            <person name="Mcdougal R."/>
            <person name="Panda P."/>
            <person name="Williams N."/>
            <person name="Studholme D.J."/>
        </authorList>
    </citation>
    <scope>NUCLEOTIDE SEQUENCE</scope>
    <source>
        <strain evidence="5">NZFS 4037</strain>
    </source>
</reference>